<name>A0A813BX87_9DINO</name>
<dbReference type="OrthoDB" id="10315586at2759"/>
<dbReference type="AlphaFoldDB" id="A0A813BX87"/>
<protein>
    <submittedName>
        <fullName evidence="1">BacA protein</fullName>
    </submittedName>
</protein>
<gene>
    <name evidence="1" type="primary">bacA</name>
    <name evidence="1" type="ORF">SNEC2469_LOCUS32420</name>
</gene>
<reference evidence="1" key="1">
    <citation type="submission" date="2021-02" db="EMBL/GenBank/DDBJ databases">
        <authorList>
            <person name="Dougan E. K."/>
            <person name="Rhodes N."/>
            <person name="Thang M."/>
            <person name="Chan C."/>
        </authorList>
    </citation>
    <scope>NUCLEOTIDE SEQUENCE</scope>
</reference>
<keyword evidence="2" id="KW-1185">Reference proteome</keyword>
<comment type="caution">
    <text evidence="1">The sequence shown here is derived from an EMBL/GenBank/DDBJ whole genome shotgun (WGS) entry which is preliminary data.</text>
</comment>
<organism evidence="1 2">
    <name type="scientific">Symbiodinium necroappetens</name>
    <dbReference type="NCBI Taxonomy" id="1628268"/>
    <lineage>
        <taxon>Eukaryota</taxon>
        <taxon>Sar</taxon>
        <taxon>Alveolata</taxon>
        <taxon>Dinophyceae</taxon>
        <taxon>Suessiales</taxon>
        <taxon>Symbiodiniaceae</taxon>
        <taxon>Symbiodinium</taxon>
    </lineage>
</organism>
<evidence type="ECO:0000313" key="2">
    <source>
        <dbReference type="Proteomes" id="UP000601435"/>
    </source>
</evidence>
<sequence length="99" mass="11254">RYWSNYWSTWEDFDVHRGGFRPHKSGLTGSATPNTAIMNDGVWWGGYSNVPEAAPAPPSPMNNDVQLIMQNILRLQCMVPKQAEKILRDTAALQFPYQD</sequence>
<dbReference type="Proteomes" id="UP000601435">
    <property type="component" value="Unassembled WGS sequence"/>
</dbReference>
<accession>A0A813BX87</accession>
<feature type="non-terminal residue" evidence="1">
    <location>
        <position position="99"/>
    </location>
</feature>
<proteinExistence type="predicted"/>
<dbReference type="EMBL" id="CAJNJA010081996">
    <property type="protein sequence ID" value="CAE7931280.1"/>
    <property type="molecule type" value="Genomic_DNA"/>
</dbReference>
<evidence type="ECO:0000313" key="1">
    <source>
        <dbReference type="EMBL" id="CAE7931280.1"/>
    </source>
</evidence>